<feature type="region of interest" description="Disordered" evidence="1">
    <location>
        <begin position="75"/>
        <end position="128"/>
    </location>
</feature>
<dbReference type="STRING" id="155417.A0A4Q4T241"/>
<proteinExistence type="predicted"/>
<comment type="caution">
    <text evidence="3">The sequence shown here is derived from an EMBL/GenBank/DDBJ whole genome shotgun (WGS) entry which is preliminary data.</text>
</comment>
<dbReference type="OrthoDB" id="3879658at2759"/>
<feature type="signal peptide" evidence="2">
    <location>
        <begin position="1"/>
        <end position="27"/>
    </location>
</feature>
<feature type="compositionally biased region" description="Low complexity" evidence="1">
    <location>
        <begin position="90"/>
        <end position="99"/>
    </location>
</feature>
<feature type="chain" id="PRO_5020762524" evidence="2">
    <location>
        <begin position="28"/>
        <end position="128"/>
    </location>
</feature>
<protein>
    <submittedName>
        <fullName evidence="3">Uncharacterized protein</fullName>
    </submittedName>
</protein>
<reference evidence="3 4" key="1">
    <citation type="submission" date="2018-06" db="EMBL/GenBank/DDBJ databases">
        <title>Complete Genomes of Monosporascus.</title>
        <authorList>
            <person name="Robinson A.J."/>
            <person name="Natvig D.O."/>
        </authorList>
    </citation>
    <scope>NUCLEOTIDE SEQUENCE [LARGE SCALE GENOMIC DNA]</scope>
    <source>
        <strain evidence="3 4">CBS 110550</strain>
    </source>
</reference>
<evidence type="ECO:0000313" key="4">
    <source>
        <dbReference type="Proteomes" id="UP000293360"/>
    </source>
</evidence>
<evidence type="ECO:0000256" key="1">
    <source>
        <dbReference type="SAM" id="MobiDB-lite"/>
    </source>
</evidence>
<keyword evidence="2" id="KW-0732">Signal</keyword>
<dbReference type="Proteomes" id="UP000293360">
    <property type="component" value="Unassembled WGS sequence"/>
</dbReference>
<evidence type="ECO:0000256" key="2">
    <source>
        <dbReference type="SAM" id="SignalP"/>
    </source>
</evidence>
<accession>A0A4Q4T241</accession>
<gene>
    <name evidence="3" type="ORF">DL764_007540</name>
</gene>
<evidence type="ECO:0000313" key="3">
    <source>
        <dbReference type="EMBL" id="RYO96061.1"/>
    </source>
</evidence>
<keyword evidence="4" id="KW-1185">Reference proteome</keyword>
<dbReference type="EMBL" id="QJNU01000526">
    <property type="protein sequence ID" value="RYO96061.1"/>
    <property type="molecule type" value="Genomic_DNA"/>
</dbReference>
<dbReference type="AlphaFoldDB" id="A0A4Q4T241"/>
<organism evidence="3 4">
    <name type="scientific">Monosporascus ibericus</name>
    <dbReference type="NCBI Taxonomy" id="155417"/>
    <lineage>
        <taxon>Eukaryota</taxon>
        <taxon>Fungi</taxon>
        <taxon>Dikarya</taxon>
        <taxon>Ascomycota</taxon>
        <taxon>Pezizomycotina</taxon>
        <taxon>Sordariomycetes</taxon>
        <taxon>Xylariomycetidae</taxon>
        <taxon>Xylariales</taxon>
        <taxon>Xylariales incertae sedis</taxon>
        <taxon>Monosporascus</taxon>
    </lineage>
</organism>
<sequence>MMGLSLLDALLRCNLLPSLLTCPIASGVPVQYQDGRPRPAVHGSSVHDPAFNADFAYPSVPQDVDGQWYVFATEGNGPAHLDPRRPPPRQRLLPHVLQRAADGEPGASLTSPAPIAMPVAPGEELGAR</sequence>
<name>A0A4Q4T241_9PEZI</name>